<reference evidence="2" key="1">
    <citation type="submission" date="2016-08" db="EMBL/GenBank/DDBJ databases">
        <authorList>
            <person name="Varghese N."/>
            <person name="Submissions Spin"/>
        </authorList>
    </citation>
    <scope>NUCLEOTIDE SEQUENCE [LARGE SCALE GENOMIC DNA]</scope>
    <source>
        <strain evidence="2">REICA_142</strain>
    </source>
</reference>
<dbReference type="AlphaFoldDB" id="A0A1C3YU92"/>
<dbReference type="RefSeq" id="WP_208598141.1">
    <property type="nucleotide sequence ID" value="NZ_FMBC01000001.1"/>
</dbReference>
<organism evidence="1 2">
    <name type="scientific">Kosakonia oryziphila</name>
    <dbReference type="NCBI Taxonomy" id="1005667"/>
    <lineage>
        <taxon>Bacteria</taxon>
        <taxon>Pseudomonadati</taxon>
        <taxon>Pseudomonadota</taxon>
        <taxon>Gammaproteobacteria</taxon>
        <taxon>Enterobacterales</taxon>
        <taxon>Enterobacteriaceae</taxon>
        <taxon>Kosakonia</taxon>
    </lineage>
</organism>
<dbReference type="Proteomes" id="UP000198515">
    <property type="component" value="Unassembled WGS sequence"/>
</dbReference>
<evidence type="ECO:0000313" key="1">
    <source>
        <dbReference type="EMBL" id="SCB73671.1"/>
    </source>
</evidence>
<gene>
    <name evidence="1" type="ORF">GA0061070_100131</name>
</gene>
<keyword evidence="2" id="KW-1185">Reference proteome</keyword>
<accession>A0A1C3YU92</accession>
<evidence type="ECO:0008006" key="3">
    <source>
        <dbReference type="Google" id="ProtNLM"/>
    </source>
</evidence>
<proteinExistence type="predicted"/>
<dbReference type="SUPFAM" id="SSF54593">
    <property type="entry name" value="Glyoxalase/Bleomycin resistance protein/Dihydroxybiphenyl dioxygenase"/>
    <property type="match status" value="1"/>
</dbReference>
<sequence>MQQAIRGIDHIGITAPDIKEATQFLPQALSAELIYRSVSLEYNDRDNDAQQRTLCLVPGTVVKAVRMWKLAHSPGIELFEMPGPSQQEAQRVAKCLLRRREP</sequence>
<evidence type="ECO:0000313" key="2">
    <source>
        <dbReference type="Proteomes" id="UP000198515"/>
    </source>
</evidence>
<dbReference type="Gene3D" id="3.10.180.10">
    <property type="entry name" value="2,3-Dihydroxybiphenyl 1,2-Dioxygenase, domain 1"/>
    <property type="match status" value="1"/>
</dbReference>
<name>A0A1C3YU92_9ENTR</name>
<dbReference type="InterPro" id="IPR029068">
    <property type="entry name" value="Glyas_Bleomycin-R_OHBP_Dase"/>
</dbReference>
<protein>
    <recommendedName>
        <fullName evidence="3">Glyoxalase/Bleomycin resistance protein/Dioxygenase superfamily protein</fullName>
    </recommendedName>
</protein>
<dbReference type="EMBL" id="FMBC01000001">
    <property type="protein sequence ID" value="SCB73671.1"/>
    <property type="molecule type" value="Genomic_DNA"/>
</dbReference>